<dbReference type="InterPro" id="IPR020751">
    <property type="entry name" value="aa-tRNA-synth_I_codon-bd_sub2"/>
</dbReference>
<dbReference type="NCBIfam" id="TIGR00464">
    <property type="entry name" value="gltX_bact"/>
    <property type="match status" value="1"/>
</dbReference>
<evidence type="ECO:0000256" key="3">
    <source>
        <dbReference type="ARBA" id="ARBA00022741"/>
    </source>
</evidence>
<accession>A0A0G0W3F1</accession>
<gene>
    <name evidence="7" type="primary">gltX</name>
    <name evidence="10" type="ORF">UU24_C0028G0005</name>
</gene>
<comment type="function">
    <text evidence="7">Catalyzes the attachment of glutamate to tRNA(Glu) in a two-step reaction: glutamate is first activated by ATP to form Glu-AMP and then transferred to the acceptor end of tRNA(Glu).</text>
</comment>
<keyword evidence="7" id="KW-0479">Metal-binding</keyword>
<dbReference type="InterPro" id="IPR033910">
    <property type="entry name" value="GluRS_core"/>
</dbReference>
<protein>
    <recommendedName>
        <fullName evidence="7">Glutamate--tRNA ligase</fullName>
        <ecNumber evidence="7">6.1.1.17</ecNumber>
    </recommendedName>
    <alternativeName>
        <fullName evidence="7">Glutamyl-tRNA synthetase</fullName>
        <shortName evidence="7">GluRS</shortName>
    </alternativeName>
</protein>
<dbReference type="GO" id="GO:0004818">
    <property type="term" value="F:glutamate-tRNA ligase activity"/>
    <property type="evidence" value="ECO:0007669"/>
    <property type="project" value="UniProtKB-UniRule"/>
</dbReference>
<dbReference type="CDD" id="cd00808">
    <property type="entry name" value="GluRS_core"/>
    <property type="match status" value="1"/>
</dbReference>
<dbReference type="GO" id="GO:0005524">
    <property type="term" value="F:ATP binding"/>
    <property type="evidence" value="ECO:0007669"/>
    <property type="project" value="UniProtKB-UniRule"/>
</dbReference>
<dbReference type="PATRIC" id="fig|1618734.3.peg.568"/>
<comment type="caution">
    <text evidence="7">Lacks conserved residue(s) required for the propagation of feature annotation.</text>
</comment>
<dbReference type="GO" id="GO:0000049">
    <property type="term" value="F:tRNA binding"/>
    <property type="evidence" value="ECO:0007669"/>
    <property type="project" value="InterPro"/>
</dbReference>
<dbReference type="InterPro" id="IPR020058">
    <property type="entry name" value="Glu/Gln-tRNA-synth_Ib_cat-dom"/>
</dbReference>
<proteinExistence type="inferred from homology"/>
<keyword evidence="3 7" id="KW-0547">Nucleotide-binding</keyword>
<sequence length="439" mass="50609">MRIEDTDQTREVKGAVEALISTLQKIGLNWDEGPFADKTFKMTEKGQNGPYFQSKRAKIYREYAQKLVSSNKAYFCTCSAERLEQLRKEQEAKKLPPKYDGLCRENTQKPIGKFVIRLKVPTSGEVVFNDSIRGEIKISVNEIDDQVLIKSDGFPTYHLANVVDDHLMGITHVIRGEEWLPSTPKHILLYQGFGWNLPVFAHLPLLLNKDRSKLSKRQGDVATEDYLNKGYLPEAIINYVALLGWHPKDDRELFGLKQLVKEFDLKRVQKAGAIFDVEKLNWFNCEYLKKKSNKELAILAKRFLPRADEATLQKIVKVEKERINYLEEICERSQYFFNLPNYKQELLVFKKSDKETTLKSLKLILENLNKLREGKWKVKHLHKILEQMVKGNNLANGDVFWPARVAVSGLAKSPSPEEIMEVLGKTESLKRIQKAISVI</sequence>
<name>A0A0G0W3F1_9BACT</name>
<comment type="subcellular location">
    <subcellularLocation>
        <location evidence="7">Cytoplasm</location>
    </subcellularLocation>
</comment>
<dbReference type="InterPro" id="IPR004527">
    <property type="entry name" value="Glu-tRNA-ligase_bac/mito"/>
</dbReference>
<dbReference type="GO" id="GO:0005737">
    <property type="term" value="C:cytoplasm"/>
    <property type="evidence" value="ECO:0007669"/>
    <property type="project" value="UniProtKB-SubCell"/>
</dbReference>
<evidence type="ECO:0000259" key="8">
    <source>
        <dbReference type="Pfam" id="PF00749"/>
    </source>
</evidence>
<dbReference type="InterPro" id="IPR008925">
    <property type="entry name" value="aa_tRNA-synth_I_cd-bd_sf"/>
</dbReference>
<dbReference type="EC" id="6.1.1.17" evidence="7"/>
<dbReference type="InterPro" id="IPR045462">
    <property type="entry name" value="aa-tRNA-synth_I_cd-bd"/>
</dbReference>
<dbReference type="GO" id="GO:0006424">
    <property type="term" value="P:glutamyl-tRNA aminoacylation"/>
    <property type="evidence" value="ECO:0007669"/>
    <property type="project" value="UniProtKB-UniRule"/>
</dbReference>
<reference evidence="10 11" key="1">
    <citation type="journal article" date="2015" name="Nature">
        <title>rRNA introns, odd ribosomes, and small enigmatic genomes across a large radiation of phyla.</title>
        <authorList>
            <person name="Brown C.T."/>
            <person name="Hug L.A."/>
            <person name="Thomas B.C."/>
            <person name="Sharon I."/>
            <person name="Castelle C.J."/>
            <person name="Singh A."/>
            <person name="Wilkins M.J."/>
            <person name="Williams K.H."/>
            <person name="Banfield J.F."/>
        </authorList>
    </citation>
    <scope>NUCLEOTIDE SEQUENCE [LARGE SCALE GENOMIC DNA]</scope>
</reference>
<dbReference type="Gene3D" id="3.40.50.620">
    <property type="entry name" value="HUPs"/>
    <property type="match status" value="1"/>
</dbReference>
<comment type="caution">
    <text evidence="10">The sequence shown here is derived from an EMBL/GenBank/DDBJ whole genome shotgun (WGS) entry which is preliminary data.</text>
</comment>
<evidence type="ECO:0000256" key="4">
    <source>
        <dbReference type="ARBA" id="ARBA00022840"/>
    </source>
</evidence>
<dbReference type="Gene3D" id="1.10.10.350">
    <property type="match status" value="1"/>
</dbReference>
<comment type="catalytic activity">
    <reaction evidence="7">
        <text>tRNA(Glu) + L-glutamate + ATP = L-glutamyl-tRNA(Glu) + AMP + diphosphate</text>
        <dbReference type="Rhea" id="RHEA:23540"/>
        <dbReference type="Rhea" id="RHEA-COMP:9663"/>
        <dbReference type="Rhea" id="RHEA-COMP:9680"/>
        <dbReference type="ChEBI" id="CHEBI:29985"/>
        <dbReference type="ChEBI" id="CHEBI:30616"/>
        <dbReference type="ChEBI" id="CHEBI:33019"/>
        <dbReference type="ChEBI" id="CHEBI:78442"/>
        <dbReference type="ChEBI" id="CHEBI:78520"/>
        <dbReference type="ChEBI" id="CHEBI:456215"/>
        <dbReference type="EC" id="6.1.1.17"/>
    </reaction>
</comment>
<dbReference type="EMBL" id="LBZW01000028">
    <property type="protein sequence ID" value="KKR78720.1"/>
    <property type="molecule type" value="Genomic_DNA"/>
</dbReference>
<evidence type="ECO:0000259" key="9">
    <source>
        <dbReference type="Pfam" id="PF19269"/>
    </source>
</evidence>
<dbReference type="SUPFAM" id="SSF52374">
    <property type="entry name" value="Nucleotidylyl transferase"/>
    <property type="match status" value="1"/>
</dbReference>
<comment type="subunit">
    <text evidence="7">Monomer.</text>
</comment>
<dbReference type="GO" id="GO:0008270">
    <property type="term" value="F:zinc ion binding"/>
    <property type="evidence" value="ECO:0007669"/>
    <property type="project" value="UniProtKB-UniRule"/>
</dbReference>
<keyword evidence="5 7" id="KW-0648">Protein biosynthesis</keyword>
<feature type="binding site" evidence="7">
    <location>
        <position position="216"/>
    </location>
    <ligand>
        <name>ATP</name>
        <dbReference type="ChEBI" id="CHEBI:30616"/>
    </ligand>
</feature>
<dbReference type="Pfam" id="PF00749">
    <property type="entry name" value="tRNA-synt_1c"/>
    <property type="match status" value="1"/>
</dbReference>
<feature type="binding site" evidence="7">
    <location>
        <position position="78"/>
    </location>
    <ligand>
        <name>Zn(2+)</name>
        <dbReference type="ChEBI" id="CHEBI:29105"/>
    </ligand>
</feature>
<dbReference type="InterPro" id="IPR049940">
    <property type="entry name" value="GluQ/Sye"/>
</dbReference>
<dbReference type="Proteomes" id="UP000034749">
    <property type="component" value="Unassembled WGS sequence"/>
</dbReference>
<evidence type="ECO:0000256" key="1">
    <source>
        <dbReference type="ARBA" id="ARBA00007894"/>
    </source>
</evidence>
<dbReference type="PANTHER" id="PTHR43311:SF2">
    <property type="entry name" value="GLUTAMATE--TRNA LIGASE, MITOCHONDRIAL-RELATED"/>
    <property type="match status" value="1"/>
</dbReference>
<organism evidence="10 11">
    <name type="scientific">Candidatus Nomurabacteria bacterium GW2011_GWA2_40_9</name>
    <dbReference type="NCBI Taxonomy" id="1618734"/>
    <lineage>
        <taxon>Bacteria</taxon>
        <taxon>Candidatus Nomuraibacteriota</taxon>
    </lineage>
</organism>
<comment type="cofactor">
    <cofactor evidence="7">
        <name>Zn(2+)</name>
        <dbReference type="ChEBI" id="CHEBI:29105"/>
    </cofactor>
    <text evidence="7">Binds 1 zinc ion per subunit.</text>
</comment>
<evidence type="ECO:0000313" key="10">
    <source>
        <dbReference type="EMBL" id="KKR78720.1"/>
    </source>
</evidence>
<feature type="binding site" evidence="7">
    <location>
        <position position="76"/>
    </location>
    <ligand>
        <name>Zn(2+)</name>
        <dbReference type="ChEBI" id="CHEBI:29105"/>
    </ligand>
</feature>
<keyword evidence="2 7" id="KW-0436">Ligase</keyword>
<evidence type="ECO:0000256" key="2">
    <source>
        <dbReference type="ARBA" id="ARBA00022598"/>
    </source>
</evidence>
<evidence type="ECO:0000256" key="6">
    <source>
        <dbReference type="ARBA" id="ARBA00023146"/>
    </source>
</evidence>
<feature type="binding site" evidence="7">
    <location>
        <position position="105"/>
    </location>
    <ligand>
        <name>Zn(2+)</name>
        <dbReference type="ChEBI" id="CHEBI:29105"/>
    </ligand>
</feature>
<dbReference type="InterPro" id="IPR014729">
    <property type="entry name" value="Rossmann-like_a/b/a_fold"/>
</dbReference>
<keyword evidence="7" id="KW-0862">Zinc</keyword>
<comment type="similarity">
    <text evidence="1 7">Belongs to the class-I aminoacyl-tRNA synthetase family. Glutamate--tRNA ligase type 1 subfamily.</text>
</comment>
<dbReference type="AlphaFoldDB" id="A0A0G0W3F1"/>
<evidence type="ECO:0000256" key="7">
    <source>
        <dbReference type="HAMAP-Rule" id="MF_00022"/>
    </source>
</evidence>
<dbReference type="Pfam" id="PF19269">
    <property type="entry name" value="Anticodon_2"/>
    <property type="match status" value="1"/>
</dbReference>
<evidence type="ECO:0000313" key="11">
    <source>
        <dbReference type="Proteomes" id="UP000034749"/>
    </source>
</evidence>
<dbReference type="HAMAP" id="MF_00022">
    <property type="entry name" value="Glu_tRNA_synth_type1"/>
    <property type="match status" value="1"/>
</dbReference>
<evidence type="ECO:0000256" key="5">
    <source>
        <dbReference type="ARBA" id="ARBA00022917"/>
    </source>
</evidence>
<keyword evidence="4 7" id="KW-0067">ATP-binding</keyword>
<keyword evidence="7" id="KW-0963">Cytoplasm</keyword>
<feature type="short sequence motif" description="'KMSKS' region" evidence="7">
    <location>
        <begin position="213"/>
        <end position="217"/>
    </location>
</feature>
<keyword evidence="6 7" id="KW-0030">Aminoacyl-tRNA synthetase</keyword>
<feature type="domain" description="Aminoacyl-tRNA synthetase class I anticodon-binding" evidence="9">
    <location>
        <begin position="299"/>
        <end position="436"/>
    </location>
</feature>
<dbReference type="SUPFAM" id="SSF48163">
    <property type="entry name" value="An anticodon-binding domain of class I aminoacyl-tRNA synthetases"/>
    <property type="match status" value="1"/>
</dbReference>
<dbReference type="PANTHER" id="PTHR43311">
    <property type="entry name" value="GLUTAMATE--TRNA LIGASE"/>
    <property type="match status" value="1"/>
</dbReference>
<feature type="binding site" evidence="7">
    <location>
        <position position="103"/>
    </location>
    <ligand>
        <name>Zn(2+)</name>
        <dbReference type="ChEBI" id="CHEBI:29105"/>
    </ligand>
</feature>
<feature type="domain" description="Glutamyl/glutaminyl-tRNA synthetase class Ib catalytic" evidence="8">
    <location>
        <begin position="1"/>
        <end position="282"/>
    </location>
</feature>